<name>H5XN79_9PSEU</name>
<dbReference type="STRING" id="882082.SaccyDRAFT_4916"/>
<protein>
    <submittedName>
        <fullName evidence="7">Transcriptional regulator</fullName>
    </submittedName>
</protein>
<proteinExistence type="predicted"/>
<dbReference type="GO" id="GO:0045892">
    <property type="term" value="P:negative regulation of DNA-templated transcription"/>
    <property type="evidence" value="ECO:0007669"/>
    <property type="project" value="InterPro"/>
</dbReference>
<evidence type="ECO:0000256" key="5">
    <source>
        <dbReference type="PROSITE-ProRule" id="PRU00335"/>
    </source>
</evidence>
<dbReference type="InterPro" id="IPR009057">
    <property type="entry name" value="Homeodomain-like_sf"/>
</dbReference>
<evidence type="ECO:0000256" key="1">
    <source>
        <dbReference type="ARBA" id="ARBA00022491"/>
    </source>
</evidence>
<evidence type="ECO:0000256" key="3">
    <source>
        <dbReference type="ARBA" id="ARBA00023125"/>
    </source>
</evidence>
<dbReference type="InterPro" id="IPR004111">
    <property type="entry name" value="Repressor_TetR_C"/>
</dbReference>
<keyword evidence="3 5" id="KW-0238">DNA-binding</keyword>
<dbReference type="SUPFAM" id="SSF48498">
    <property type="entry name" value="Tetracyclin repressor-like, C-terminal domain"/>
    <property type="match status" value="1"/>
</dbReference>
<dbReference type="PANTHER" id="PTHR30055:SF151">
    <property type="entry name" value="TRANSCRIPTIONAL REGULATORY PROTEIN"/>
    <property type="match status" value="1"/>
</dbReference>
<dbReference type="PROSITE" id="PS50977">
    <property type="entry name" value="HTH_TETR_2"/>
    <property type="match status" value="1"/>
</dbReference>
<dbReference type="PANTHER" id="PTHR30055">
    <property type="entry name" value="HTH-TYPE TRANSCRIPTIONAL REGULATOR RUTR"/>
    <property type="match status" value="1"/>
</dbReference>
<dbReference type="InterPro" id="IPR003012">
    <property type="entry name" value="Tet_transcr_reg_TetR"/>
</dbReference>
<dbReference type="InterPro" id="IPR050109">
    <property type="entry name" value="HTH-type_TetR-like_transc_reg"/>
</dbReference>
<dbReference type="InterPro" id="IPR001647">
    <property type="entry name" value="HTH_TetR"/>
</dbReference>
<keyword evidence="1" id="KW-0678">Repressor</keyword>
<organism evidence="7 8">
    <name type="scientific">Saccharomonospora cyanea NA-134</name>
    <dbReference type="NCBI Taxonomy" id="882082"/>
    <lineage>
        <taxon>Bacteria</taxon>
        <taxon>Bacillati</taxon>
        <taxon>Actinomycetota</taxon>
        <taxon>Actinomycetes</taxon>
        <taxon>Pseudonocardiales</taxon>
        <taxon>Pseudonocardiaceae</taxon>
        <taxon>Saccharomonospora</taxon>
    </lineage>
</organism>
<dbReference type="AlphaFoldDB" id="H5XN79"/>
<gene>
    <name evidence="7" type="ORF">SaccyDRAFT_4916</name>
</gene>
<dbReference type="PRINTS" id="PR00400">
    <property type="entry name" value="TETREPRESSOR"/>
</dbReference>
<accession>H5XN79</accession>
<dbReference type="eggNOG" id="COG1309">
    <property type="taxonomic scope" value="Bacteria"/>
</dbReference>
<sequence length="219" mass="24170">MAGGKALSKDLIVEKAVELLGRQGLAAVTLRRVATELGVSAPTLYWHISDKRELLDGMAEYLLRRGRTDAFDRPSGGQPWWEWLTERTRAMFEAMISVRDAPQVIAGNRPTPDSLAEIDVAIGVLVDAGFTPADAQQVFFVLGGYIGGMALEWQQEADREQADVDDRELHAAVTDAERYPNLAAAVRSGVHREPMETFLFGLDLLVRGLRAWHAERAAD</sequence>
<dbReference type="Proteomes" id="UP000002791">
    <property type="component" value="Chromosome"/>
</dbReference>
<dbReference type="Pfam" id="PF02909">
    <property type="entry name" value="TetR_C_1"/>
    <property type="match status" value="1"/>
</dbReference>
<dbReference type="InterPro" id="IPR036271">
    <property type="entry name" value="Tet_transcr_reg_TetR-rel_C_sf"/>
</dbReference>
<dbReference type="PRINTS" id="PR00455">
    <property type="entry name" value="HTHTETR"/>
</dbReference>
<keyword evidence="4" id="KW-0804">Transcription</keyword>
<dbReference type="SUPFAM" id="SSF46689">
    <property type="entry name" value="Homeodomain-like"/>
    <property type="match status" value="1"/>
</dbReference>
<evidence type="ECO:0000313" key="8">
    <source>
        <dbReference type="Proteomes" id="UP000002791"/>
    </source>
</evidence>
<dbReference type="Gene3D" id="1.10.357.10">
    <property type="entry name" value="Tetracycline Repressor, domain 2"/>
    <property type="match status" value="1"/>
</dbReference>
<keyword evidence="8" id="KW-1185">Reference proteome</keyword>
<dbReference type="GO" id="GO:0046677">
    <property type="term" value="P:response to antibiotic"/>
    <property type="evidence" value="ECO:0007669"/>
    <property type="project" value="InterPro"/>
</dbReference>
<dbReference type="OrthoDB" id="3819648at2"/>
<dbReference type="GO" id="GO:0000976">
    <property type="term" value="F:transcription cis-regulatory region binding"/>
    <property type="evidence" value="ECO:0007669"/>
    <property type="project" value="TreeGrafter"/>
</dbReference>
<keyword evidence="2" id="KW-0805">Transcription regulation</keyword>
<feature type="DNA-binding region" description="H-T-H motif" evidence="5">
    <location>
        <begin position="29"/>
        <end position="48"/>
    </location>
</feature>
<dbReference type="EMBL" id="CM001440">
    <property type="protein sequence ID" value="EHR63712.1"/>
    <property type="molecule type" value="Genomic_DNA"/>
</dbReference>
<dbReference type="Pfam" id="PF00440">
    <property type="entry name" value="TetR_N"/>
    <property type="match status" value="1"/>
</dbReference>
<dbReference type="HOGENOM" id="CLU_069543_2_1_11"/>
<feature type="domain" description="HTH tetR-type" evidence="6">
    <location>
        <begin position="6"/>
        <end position="66"/>
    </location>
</feature>
<evidence type="ECO:0000313" key="7">
    <source>
        <dbReference type="EMBL" id="EHR63712.1"/>
    </source>
</evidence>
<dbReference type="Gene3D" id="1.10.10.60">
    <property type="entry name" value="Homeodomain-like"/>
    <property type="match status" value="1"/>
</dbReference>
<evidence type="ECO:0000259" key="6">
    <source>
        <dbReference type="PROSITE" id="PS50977"/>
    </source>
</evidence>
<evidence type="ECO:0000256" key="2">
    <source>
        <dbReference type="ARBA" id="ARBA00023015"/>
    </source>
</evidence>
<reference evidence="7 8" key="1">
    <citation type="submission" date="2011-11" db="EMBL/GenBank/DDBJ databases">
        <title>The Noncontiguous Finished sequence of Saccharomonospora cyanea NA-134.</title>
        <authorList>
            <consortium name="US DOE Joint Genome Institute"/>
            <person name="Lucas S."/>
            <person name="Han J."/>
            <person name="Lapidus A."/>
            <person name="Cheng J.-F."/>
            <person name="Goodwin L."/>
            <person name="Pitluck S."/>
            <person name="Peters L."/>
            <person name="Ovchinnikova G."/>
            <person name="Lu M."/>
            <person name="Detter J.C."/>
            <person name="Han C."/>
            <person name="Tapia R."/>
            <person name="Land M."/>
            <person name="Hauser L."/>
            <person name="Kyrpides N."/>
            <person name="Ivanova N."/>
            <person name="Pagani I."/>
            <person name="Brambilla E.-M."/>
            <person name="Klenk H.-P."/>
            <person name="Woyke T."/>
        </authorList>
    </citation>
    <scope>NUCLEOTIDE SEQUENCE [LARGE SCALE GENOMIC DNA]</scope>
    <source>
        <strain evidence="7 8">NA-134</strain>
    </source>
</reference>
<dbReference type="GO" id="GO:0003700">
    <property type="term" value="F:DNA-binding transcription factor activity"/>
    <property type="evidence" value="ECO:0007669"/>
    <property type="project" value="TreeGrafter"/>
</dbReference>
<dbReference type="RefSeq" id="WP_005460189.1">
    <property type="nucleotide sequence ID" value="NZ_CM001440.1"/>
</dbReference>
<evidence type="ECO:0000256" key="4">
    <source>
        <dbReference type="ARBA" id="ARBA00023163"/>
    </source>
</evidence>